<organism evidence="1 2">
    <name type="scientific">Hallella colorans</name>
    <dbReference type="NCBI Taxonomy" id="1703337"/>
    <lineage>
        <taxon>Bacteria</taxon>
        <taxon>Pseudomonadati</taxon>
        <taxon>Bacteroidota</taxon>
        <taxon>Bacteroidia</taxon>
        <taxon>Bacteroidales</taxon>
        <taxon>Prevotellaceae</taxon>
        <taxon>Hallella</taxon>
    </lineage>
</organism>
<evidence type="ECO:0000313" key="2">
    <source>
        <dbReference type="Proteomes" id="UP000245870"/>
    </source>
</evidence>
<sequence length="37" mass="4424">MEITFEQDYLRELFYEGRAKYRNIASSLRLYGSTSKS</sequence>
<proteinExistence type="predicted"/>
<keyword evidence="2" id="KW-1185">Reference proteome</keyword>
<accession>A0A2U0U051</accession>
<dbReference type="EMBL" id="QENY01000021">
    <property type="protein sequence ID" value="PVX49260.1"/>
    <property type="molecule type" value="Genomic_DNA"/>
</dbReference>
<dbReference type="AlphaFoldDB" id="A0A2U0U051"/>
<gene>
    <name evidence="1" type="ORF">C7379_12137</name>
</gene>
<reference evidence="1 2" key="1">
    <citation type="submission" date="2018-05" db="EMBL/GenBank/DDBJ databases">
        <title>Genomic Encyclopedia of Type Strains, Phase IV (KMG-IV): sequencing the most valuable type-strain genomes for metagenomic binning, comparative biology and taxonomic classification.</title>
        <authorList>
            <person name="Goeker M."/>
        </authorList>
    </citation>
    <scope>NUCLEOTIDE SEQUENCE [LARGE SCALE GENOMIC DNA]</scope>
    <source>
        <strain evidence="1 2">DSM 100333</strain>
    </source>
</reference>
<comment type="caution">
    <text evidence="1">The sequence shown here is derived from an EMBL/GenBank/DDBJ whole genome shotgun (WGS) entry which is preliminary data.</text>
</comment>
<name>A0A2U0U051_9BACT</name>
<evidence type="ECO:0000313" key="1">
    <source>
        <dbReference type="EMBL" id="PVX49260.1"/>
    </source>
</evidence>
<protein>
    <submittedName>
        <fullName evidence="1">Uncharacterized protein</fullName>
    </submittedName>
</protein>
<dbReference type="Proteomes" id="UP000245870">
    <property type="component" value="Unassembled WGS sequence"/>
</dbReference>